<evidence type="ECO:0000256" key="4">
    <source>
        <dbReference type="ARBA" id="ARBA00015492"/>
    </source>
</evidence>
<dbReference type="InterPro" id="IPR017945">
    <property type="entry name" value="DHBP_synth_RibB-like_a/b_dom"/>
</dbReference>
<dbReference type="Gene3D" id="3.90.870.10">
    <property type="entry name" value="DHBP synthase"/>
    <property type="match status" value="1"/>
</dbReference>
<dbReference type="Pfam" id="PF01300">
    <property type="entry name" value="Sua5_yciO_yrdC"/>
    <property type="match status" value="1"/>
</dbReference>
<evidence type="ECO:0000256" key="2">
    <source>
        <dbReference type="ARBA" id="ARBA00007663"/>
    </source>
</evidence>
<comment type="similarity">
    <text evidence="2">Belongs to the SUA5 family.</text>
</comment>
<dbReference type="SUPFAM" id="SSF55821">
    <property type="entry name" value="YrdC/RibB"/>
    <property type="match status" value="1"/>
</dbReference>
<evidence type="ECO:0000256" key="11">
    <source>
        <dbReference type="ARBA" id="ARBA00029774"/>
    </source>
</evidence>
<dbReference type="GO" id="GO:0008033">
    <property type="term" value="P:tRNA processing"/>
    <property type="evidence" value="ECO:0007669"/>
    <property type="project" value="UniProtKB-KW"/>
</dbReference>
<evidence type="ECO:0000256" key="8">
    <source>
        <dbReference type="ARBA" id="ARBA00022695"/>
    </source>
</evidence>
<name>A0A7S3QEX1_9STRA</name>
<keyword evidence="6" id="KW-0808">Transferase</keyword>
<evidence type="ECO:0000256" key="12">
    <source>
        <dbReference type="ARBA" id="ARBA00048366"/>
    </source>
</evidence>
<dbReference type="EMBL" id="HBIO01026480">
    <property type="protein sequence ID" value="CAE0475499.1"/>
    <property type="molecule type" value="Transcribed_RNA"/>
</dbReference>
<evidence type="ECO:0000256" key="9">
    <source>
        <dbReference type="ARBA" id="ARBA00022741"/>
    </source>
</evidence>
<keyword evidence="10" id="KW-0067">ATP-binding</keyword>
<dbReference type="GO" id="GO:0061710">
    <property type="term" value="F:L-threonylcarbamoyladenylate synthase"/>
    <property type="evidence" value="ECO:0007669"/>
    <property type="project" value="UniProtKB-EC"/>
</dbReference>
<evidence type="ECO:0000256" key="7">
    <source>
        <dbReference type="ARBA" id="ARBA00022694"/>
    </source>
</evidence>
<dbReference type="InterPro" id="IPR005145">
    <property type="entry name" value="Sua5_C"/>
</dbReference>
<dbReference type="PANTHER" id="PTHR17490">
    <property type="entry name" value="SUA5"/>
    <property type="match status" value="1"/>
</dbReference>
<organism evidence="14">
    <name type="scientific">Chaetoceros debilis</name>
    <dbReference type="NCBI Taxonomy" id="122233"/>
    <lineage>
        <taxon>Eukaryota</taxon>
        <taxon>Sar</taxon>
        <taxon>Stramenopiles</taxon>
        <taxon>Ochrophyta</taxon>
        <taxon>Bacillariophyta</taxon>
        <taxon>Coscinodiscophyceae</taxon>
        <taxon>Chaetocerotophycidae</taxon>
        <taxon>Chaetocerotales</taxon>
        <taxon>Chaetocerotaceae</taxon>
        <taxon>Chaetoceros</taxon>
    </lineage>
</organism>
<accession>A0A7S3QEX1</accession>
<dbReference type="FunFam" id="3.90.870.10:FF:000009">
    <property type="entry name" value="Threonylcarbamoyl-AMP synthase, putative"/>
    <property type="match status" value="1"/>
</dbReference>
<dbReference type="InterPro" id="IPR038385">
    <property type="entry name" value="Sua5/YwlC_C"/>
</dbReference>
<keyword evidence="9" id="KW-0547">Nucleotide-binding</keyword>
<keyword evidence="5" id="KW-0963">Cytoplasm</keyword>
<comment type="subcellular location">
    <subcellularLocation>
        <location evidence="1">Cytoplasm</location>
    </subcellularLocation>
</comment>
<protein>
    <recommendedName>
        <fullName evidence="4">Threonylcarbamoyl-AMP synthase</fullName>
        <ecNumber evidence="3">2.7.7.87</ecNumber>
    </recommendedName>
    <alternativeName>
        <fullName evidence="11">L-threonylcarbamoyladenylate synthase</fullName>
    </alternativeName>
</protein>
<dbReference type="EC" id="2.7.7.87" evidence="3"/>
<keyword evidence="7" id="KW-0819">tRNA processing</keyword>
<dbReference type="GO" id="GO:0005737">
    <property type="term" value="C:cytoplasm"/>
    <property type="evidence" value="ECO:0007669"/>
    <property type="project" value="UniProtKB-SubCell"/>
</dbReference>
<reference evidence="14" key="1">
    <citation type="submission" date="2021-01" db="EMBL/GenBank/DDBJ databases">
        <authorList>
            <person name="Corre E."/>
            <person name="Pelletier E."/>
            <person name="Niang G."/>
            <person name="Scheremetjew M."/>
            <person name="Finn R."/>
            <person name="Kale V."/>
            <person name="Holt S."/>
            <person name="Cochrane G."/>
            <person name="Meng A."/>
            <person name="Brown T."/>
            <person name="Cohen L."/>
        </authorList>
    </citation>
    <scope>NUCLEOTIDE SEQUENCE</scope>
    <source>
        <strain evidence="14">MM31A-1</strain>
    </source>
</reference>
<keyword evidence="8" id="KW-0548">Nucleotidyltransferase</keyword>
<evidence type="ECO:0000256" key="1">
    <source>
        <dbReference type="ARBA" id="ARBA00004496"/>
    </source>
</evidence>
<dbReference type="PANTHER" id="PTHR17490:SF16">
    <property type="entry name" value="THREONYLCARBAMOYL-AMP SYNTHASE"/>
    <property type="match status" value="1"/>
</dbReference>
<comment type="catalytic activity">
    <reaction evidence="12">
        <text>L-threonine + hydrogencarbonate + ATP = L-threonylcarbamoyladenylate + diphosphate + H2O</text>
        <dbReference type="Rhea" id="RHEA:36407"/>
        <dbReference type="ChEBI" id="CHEBI:15377"/>
        <dbReference type="ChEBI" id="CHEBI:17544"/>
        <dbReference type="ChEBI" id="CHEBI:30616"/>
        <dbReference type="ChEBI" id="CHEBI:33019"/>
        <dbReference type="ChEBI" id="CHEBI:57926"/>
        <dbReference type="ChEBI" id="CHEBI:73682"/>
        <dbReference type="EC" id="2.7.7.87"/>
    </reaction>
</comment>
<dbReference type="GO" id="GO:0003725">
    <property type="term" value="F:double-stranded RNA binding"/>
    <property type="evidence" value="ECO:0007669"/>
    <property type="project" value="InterPro"/>
</dbReference>
<dbReference type="Gene3D" id="3.40.50.11030">
    <property type="entry name" value="Threonylcarbamoyl-AMP synthase, C-terminal domain"/>
    <property type="match status" value="1"/>
</dbReference>
<dbReference type="InterPro" id="IPR006070">
    <property type="entry name" value="Sua5-like_dom"/>
</dbReference>
<proteinExistence type="inferred from homology"/>
<dbReference type="NCBIfam" id="TIGR00057">
    <property type="entry name" value="L-threonylcarbamoyladenylate synthase"/>
    <property type="match status" value="1"/>
</dbReference>
<dbReference type="GO" id="GO:0006450">
    <property type="term" value="P:regulation of translational fidelity"/>
    <property type="evidence" value="ECO:0007669"/>
    <property type="project" value="TreeGrafter"/>
</dbReference>
<dbReference type="GO" id="GO:0000049">
    <property type="term" value="F:tRNA binding"/>
    <property type="evidence" value="ECO:0007669"/>
    <property type="project" value="TreeGrafter"/>
</dbReference>
<evidence type="ECO:0000256" key="5">
    <source>
        <dbReference type="ARBA" id="ARBA00022490"/>
    </source>
</evidence>
<dbReference type="PROSITE" id="PS51163">
    <property type="entry name" value="YRDC"/>
    <property type="match status" value="1"/>
</dbReference>
<evidence type="ECO:0000259" key="13">
    <source>
        <dbReference type="PROSITE" id="PS51163"/>
    </source>
</evidence>
<feature type="domain" description="YrdC-like" evidence="13">
    <location>
        <begin position="88"/>
        <end position="306"/>
    </location>
</feature>
<evidence type="ECO:0000313" key="14">
    <source>
        <dbReference type="EMBL" id="CAE0475499.1"/>
    </source>
</evidence>
<evidence type="ECO:0000256" key="3">
    <source>
        <dbReference type="ARBA" id="ARBA00012584"/>
    </source>
</evidence>
<dbReference type="Pfam" id="PF03481">
    <property type="entry name" value="Sua5_C"/>
    <property type="match status" value="1"/>
</dbReference>
<gene>
    <name evidence="14" type="ORF">CDEB00056_LOCUS20352</name>
</gene>
<dbReference type="AlphaFoldDB" id="A0A7S3QEX1"/>
<evidence type="ECO:0000256" key="10">
    <source>
        <dbReference type="ARBA" id="ARBA00022840"/>
    </source>
</evidence>
<dbReference type="InterPro" id="IPR050156">
    <property type="entry name" value="TC-AMP_synthase_SUA5"/>
</dbReference>
<evidence type="ECO:0000256" key="6">
    <source>
        <dbReference type="ARBA" id="ARBA00022679"/>
    </source>
</evidence>
<sequence>MLFSLHGLNGKKRKRNPTYPCKNIKKCMFILAFTSLQLSSAFKSAFTHHHRISLNYTRERLSALSSMTLPNSDTTTNTKKAKLISTSQTSLSEAGERLRSGHLVSFPTETVYGLGCHAIDPVAVKRVFEAKERPLTDPLIVHVNEASHALKLWDASSSSSSTSSSVNNFEEKALKALADAFWPGPLTIVAKASPEIPSIIMAGTGFVACRSPSHPIARSLIEASGIPIAAPSANKFGHVSPTRADHVMDDLGNEDVWIIDPDLDSDVKVGEKDGIVCDVGVESTVAKVEMESETTGIIAILRHGAVSSQDIHDCLKNANLTSTFEVKEKMQSTGENVSHVAPGQTIRHYSPNVQSFMVSNERCSKEGIVWSQEEIEVLKTAVIIDFSGKLSSLKEYSLAYRDLCVDDDSKTAAANVFGFLRWSETITGAERVFFPEIIVEESNLVKDALVLAVKDRLTRAASGVIVDSLS</sequence>
<dbReference type="GO" id="GO:0005524">
    <property type="term" value="F:ATP binding"/>
    <property type="evidence" value="ECO:0007669"/>
    <property type="project" value="UniProtKB-KW"/>
</dbReference>